<dbReference type="KEGG" id="tpal:117648272"/>
<dbReference type="RefSeq" id="XP_034246594.1">
    <property type="nucleotide sequence ID" value="XM_034390703.1"/>
</dbReference>
<dbReference type="SUPFAM" id="SSF47769">
    <property type="entry name" value="SAM/Pointed domain"/>
    <property type="match status" value="1"/>
</dbReference>
<protein>
    <submittedName>
        <fullName evidence="4 5">Uncharacterized protein LOC117648272 isoform X1</fullName>
    </submittedName>
</protein>
<name>A0A6P8Z852_THRPL</name>
<dbReference type="Proteomes" id="UP000515158">
    <property type="component" value="Unplaced"/>
</dbReference>
<dbReference type="CDD" id="cd09487">
    <property type="entry name" value="SAM_superfamily"/>
    <property type="match status" value="1"/>
</dbReference>
<evidence type="ECO:0000256" key="1">
    <source>
        <dbReference type="SAM" id="MobiDB-lite"/>
    </source>
</evidence>
<feature type="domain" description="SAM" evidence="2">
    <location>
        <begin position="9"/>
        <end position="60"/>
    </location>
</feature>
<dbReference type="Pfam" id="PF07647">
    <property type="entry name" value="SAM_2"/>
    <property type="match status" value="1"/>
</dbReference>
<keyword evidence="3" id="KW-1185">Reference proteome</keyword>
<sequence>MDDNVRRILRECRVEDYMDNFRDQQIDTEALVGLTYHMLSQLVPSFGPRIRLSSAIEKFKASSSLGLESSFQAGVRSTSSPTSRSSDRATPPSTSGSSDGASSPSTSRSSDGATPPLSPRIPQIFTEDDGGEDADDIIHVNIDQQPPSTISWESLRADPKPNEVVKALLSRRSDALRILNNYPASKKRFRVKKGLKKEKDYVGLDLLHQKLLCDVIVKYSFKTPTRISNVTDKVESLANFIVETFPRERKAQYYTPYRSVKVDGKVLKRHNPKGRLYHKFTNYLKVLREDYVTTGSSNTESRNTSVPELSADVEGSLERLKRRVDICSRLKLECNLTRDARINTLRNEVDSRKENYLTKYIHTLYPFLAQPEGYLLLESDFDALYPDKKNCLFMSWPSLAESIKKLAGVPDHDLTDAEILYLLGDLFEEVGLTSVPVTRKYRAGKQEMLRSFLFHVEFVQDIQKEIDTFESKACQDKTTVQPYAISVGPWPQPTQFYILYDGVLQRVNSVRDSIDLTFKILHAQYPRTSECYWLLLQKLVYELSTPWDSVIPEVDSLVDKLTEC</sequence>
<evidence type="ECO:0000313" key="5">
    <source>
        <dbReference type="RefSeq" id="XP_034246595.1"/>
    </source>
</evidence>
<dbReference type="InterPro" id="IPR001660">
    <property type="entry name" value="SAM"/>
</dbReference>
<dbReference type="AlphaFoldDB" id="A0A6P8Z852"/>
<gene>
    <name evidence="4 5" type="primary">LOC117648272</name>
</gene>
<dbReference type="Gene3D" id="1.10.150.50">
    <property type="entry name" value="Transcription Factor, Ets-1"/>
    <property type="match status" value="1"/>
</dbReference>
<evidence type="ECO:0000313" key="3">
    <source>
        <dbReference type="Proteomes" id="UP000515158"/>
    </source>
</evidence>
<feature type="compositionally biased region" description="Low complexity" evidence="1">
    <location>
        <begin position="76"/>
        <end position="113"/>
    </location>
</feature>
<reference evidence="4 5" key="1">
    <citation type="submission" date="2025-04" db="UniProtKB">
        <authorList>
            <consortium name="RefSeq"/>
        </authorList>
    </citation>
    <scope>IDENTIFICATION</scope>
    <source>
        <tissue evidence="4 5">Total insect</tissue>
    </source>
</reference>
<evidence type="ECO:0000313" key="4">
    <source>
        <dbReference type="RefSeq" id="XP_034246594.1"/>
    </source>
</evidence>
<accession>A0A6P8Z852</accession>
<organism evidence="5">
    <name type="scientific">Thrips palmi</name>
    <name type="common">Melon thrips</name>
    <dbReference type="NCBI Taxonomy" id="161013"/>
    <lineage>
        <taxon>Eukaryota</taxon>
        <taxon>Metazoa</taxon>
        <taxon>Ecdysozoa</taxon>
        <taxon>Arthropoda</taxon>
        <taxon>Hexapoda</taxon>
        <taxon>Insecta</taxon>
        <taxon>Pterygota</taxon>
        <taxon>Neoptera</taxon>
        <taxon>Paraneoptera</taxon>
        <taxon>Thysanoptera</taxon>
        <taxon>Terebrantia</taxon>
        <taxon>Thripoidea</taxon>
        <taxon>Thripidae</taxon>
        <taxon>Thrips</taxon>
    </lineage>
</organism>
<dbReference type="OrthoDB" id="6819336at2759"/>
<dbReference type="InterPro" id="IPR013761">
    <property type="entry name" value="SAM/pointed_sf"/>
</dbReference>
<evidence type="ECO:0000259" key="2">
    <source>
        <dbReference type="Pfam" id="PF07647"/>
    </source>
</evidence>
<dbReference type="RefSeq" id="XP_034246595.1">
    <property type="nucleotide sequence ID" value="XM_034390704.1"/>
</dbReference>
<feature type="region of interest" description="Disordered" evidence="1">
    <location>
        <begin position="71"/>
        <end position="132"/>
    </location>
</feature>
<dbReference type="GeneID" id="117648272"/>
<proteinExistence type="predicted"/>